<evidence type="ECO:0000256" key="4">
    <source>
        <dbReference type="ARBA" id="ARBA00023125"/>
    </source>
</evidence>
<proteinExistence type="predicted"/>
<keyword evidence="2" id="KW-0862">Zinc</keyword>
<organism evidence="7 8">
    <name type="scientific">Paraconiothyrium brasiliense</name>
    <dbReference type="NCBI Taxonomy" id="300254"/>
    <lineage>
        <taxon>Eukaryota</taxon>
        <taxon>Fungi</taxon>
        <taxon>Dikarya</taxon>
        <taxon>Ascomycota</taxon>
        <taxon>Pezizomycotina</taxon>
        <taxon>Dothideomycetes</taxon>
        <taxon>Pleosporomycetidae</taxon>
        <taxon>Pleosporales</taxon>
        <taxon>Massarineae</taxon>
        <taxon>Didymosphaeriaceae</taxon>
        <taxon>Paraconiothyrium</taxon>
    </lineage>
</organism>
<gene>
    <name evidence="7" type="ORF">SLS60_003537</name>
</gene>
<evidence type="ECO:0000256" key="3">
    <source>
        <dbReference type="ARBA" id="ARBA00023015"/>
    </source>
</evidence>
<dbReference type="PANTHER" id="PTHR36206:SF12">
    <property type="entry name" value="ASPERCRYPTIN BIOSYNTHESIS CLUSTER-SPECIFIC TRANSCRIPTION REGULATOR ATNN-RELATED"/>
    <property type="match status" value="1"/>
</dbReference>
<dbReference type="InterPro" id="IPR052360">
    <property type="entry name" value="Transcr_Regulatory_Proteins"/>
</dbReference>
<name>A0ABR3RWI5_9PLEO</name>
<keyword evidence="8" id="KW-1185">Reference proteome</keyword>
<sequence>MNLDFWTHTVFEQSHQEGTVRQALVSLSSLHLNYTTESLSHNGMARDDTLVQYGKALRMLQRRMKTPDAEAIRTALVCSVLFYCFEATLGNNEAATHHLQGGLNMLSSCHSNGTEQTEVLHGISLEFERLDLQATLFYDQPVPHLLHPRDDDHNDGYTMRPFQRLSDAHRALVKAISRGWRLMCDNVDYKHTLAEDLPDSILHGKCNLRENLVQWRTAFSDFKRRLSTADQRGYAQQILVVHWHIALMLLDAVFPADLDVWGASPNPRAAEMLHLIEDILDHDHGNSKASSPASSTSSSPQRIVTSEMGVIAPLFAVALKCADQEVSERAFELLRLTQRREGLWEASHMASLVSKLREARELRYAPQGEAALAEARKQSLEMLFERELSSEGGLLSVNMRSTYFEKAVEALYGSFGHAGAGHDKDDESRGAS</sequence>
<dbReference type="PANTHER" id="PTHR36206">
    <property type="entry name" value="ASPERCRYPTIN BIOSYNTHESIS CLUSTER-SPECIFIC TRANSCRIPTION REGULATOR ATNN-RELATED"/>
    <property type="match status" value="1"/>
</dbReference>
<comment type="caution">
    <text evidence="7">The sequence shown here is derived from an EMBL/GenBank/DDBJ whole genome shotgun (WGS) entry which is preliminary data.</text>
</comment>
<keyword evidence="4" id="KW-0238">DNA-binding</keyword>
<evidence type="ECO:0000256" key="6">
    <source>
        <dbReference type="ARBA" id="ARBA00023242"/>
    </source>
</evidence>
<protein>
    <submittedName>
        <fullName evidence="7">Uncharacterized protein</fullName>
    </submittedName>
</protein>
<keyword evidence="3" id="KW-0805">Transcription regulation</keyword>
<keyword evidence="1" id="KW-0479">Metal-binding</keyword>
<evidence type="ECO:0000256" key="1">
    <source>
        <dbReference type="ARBA" id="ARBA00022723"/>
    </source>
</evidence>
<dbReference type="InterPro" id="IPR021858">
    <property type="entry name" value="Fun_TF"/>
</dbReference>
<evidence type="ECO:0000256" key="5">
    <source>
        <dbReference type="ARBA" id="ARBA00023163"/>
    </source>
</evidence>
<dbReference type="EMBL" id="JAKJXO020000003">
    <property type="protein sequence ID" value="KAL1608593.1"/>
    <property type="molecule type" value="Genomic_DNA"/>
</dbReference>
<accession>A0ABR3RWI5</accession>
<evidence type="ECO:0000256" key="2">
    <source>
        <dbReference type="ARBA" id="ARBA00022833"/>
    </source>
</evidence>
<dbReference type="Pfam" id="PF11951">
    <property type="entry name" value="Fungal_trans_2"/>
    <property type="match status" value="1"/>
</dbReference>
<dbReference type="Proteomes" id="UP001521785">
    <property type="component" value="Unassembled WGS sequence"/>
</dbReference>
<reference evidence="7 8" key="1">
    <citation type="submission" date="2024-02" db="EMBL/GenBank/DDBJ databases">
        <title>De novo assembly and annotation of 12 fungi associated with fruit tree decline syndrome in Ontario, Canada.</title>
        <authorList>
            <person name="Sulman M."/>
            <person name="Ellouze W."/>
            <person name="Ilyukhin E."/>
        </authorList>
    </citation>
    <scope>NUCLEOTIDE SEQUENCE [LARGE SCALE GENOMIC DNA]</scope>
    <source>
        <strain evidence="7 8">M42-189</strain>
    </source>
</reference>
<keyword evidence="6" id="KW-0539">Nucleus</keyword>
<evidence type="ECO:0000313" key="7">
    <source>
        <dbReference type="EMBL" id="KAL1608593.1"/>
    </source>
</evidence>
<evidence type="ECO:0000313" key="8">
    <source>
        <dbReference type="Proteomes" id="UP001521785"/>
    </source>
</evidence>
<keyword evidence="5" id="KW-0804">Transcription</keyword>